<dbReference type="Proteomes" id="UP000766550">
    <property type="component" value="Unassembled WGS sequence"/>
</dbReference>
<accession>A0A8J7Y6Z7</accession>
<keyword evidence="1" id="KW-1133">Transmembrane helix</keyword>
<organism evidence="2 3">
    <name type="scientific">Haloarcula limicola</name>
    <dbReference type="NCBI Taxonomy" id="1429915"/>
    <lineage>
        <taxon>Archaea</taxon>
        <taxon>Methanobacteriati</taxon>
        <taxon>Methanobacteriota</taxon>
        <taxon>Stenosarchaea group</taxon>
        <taxon>Halobacteria</taxon>
        <taxon>Halobacteriales</taxon>
        <taxon>Haloarculaceae</taxon>
        <taxon>Haloarcula</taxon>
    </lineage>
</organism>
<comment type="caution">
    <text evidence="2">The sequence shown here is derived from an EMBL/GenBank/DDBJ whole genome shotgun (WGS) entry which is preliminary data.</text>
</comment>
<keyword evidence="3" id="KW-1185">Reference proteome</keyword>
<dbReference type="RefSeq" id="WP_162318044.1">
    <property type="nucleotide sequence ID" value="NZ_JAHQXF010000002.1"/>
</dbReference>
<reference evidence="2 3" key="1">
    <citation type="submission" date="2021-06" db="EMBL/GenBank/DDBJ databases">
        <title>New haloarchaea isolates fom saline soil.</title>
        <authorList>
            <person name="Duran-Viseras A."/>
            <person name="Sanchez-Porro C.S."/>
            <person name="Ventosa A."/>
        </authorList>
    </citation>
    <scope>NUCLEOTIDE SEQUENCE [LARGE SCALE GENOMIC DNA]</scope>
    <source>
        <strain evidence="2 3">JCM 183640</strain>
    </source>
</reference>
<evidence type="ECO:0000313" key="3">
    <source>
        <dbReference type="Proteomes" id="UP000766550"/>
    </source>
</evidence>
<protein>
    <submittedName>
        <fullName evidence="2">Metal-dependent hydrolase</fullName>
    </submittedName>
</protein>
<feature type="transmembrane region" description="Helical" evidence="1">
    <location>
        <begin position="87"/>
        <end position="107"/>
    </location>
</feature>
<name>A0A8J7Y6Z7_9EURY</name>
<evidence type="ECO:0000256" key="1">
    <source>
        <dbReference type="SAM" id="Phobius"/>
    </source>
</evidence>
<evidence type="ECO:0000313" key="2">
    <source>
        <dbReference type="EMBL" id="MBV0925207.1"/>
    </source>
</evidence>
<dbReference type="OrthoDB" id="206308at2157"/>
<feature type="transmembrane region" description="Helical" evidence="1">
    <location>
        <begin position="145"/>
        <end position="164"/>
    </location>
</feature>
<dbReference type="InterPro" id="IPR007404">
    <property type="entry name" value="YdjM-like"/>
</dbReference>
<sequence>MLPVGHLAFALLPVVAYTIICRRRLPNGEAVLVLLVSTQLPDLIDKPLAWTFGVLPSGRMLAHSLVVSIPILTLGAVLAHQRGRGRLALLFGMGYLSHIVGDFYQIAFLGTDYYFFPNLFWPLLRANPDKSPSFGAHAPSSLSELVLPASFLLITLGYSLVDIYRRRHMEQSIATHTL</sequence>
<keyword evidence="2" id="KW-0378">Hydrolase</keyword>
<feature type="transmembrane region" description="Helical" evidence="1">
    <location>
        <begin position="60"/>
        <end position="80"/>
    </location>
</feature>
<dbReference type="AlphaFoldDB" id="A0A8J7Y6Z7"/>
<dbReference type="GO" id="GO:0016787">
    <property type="term" value="F:hydrolase activity"/>
    <property type="evidence" value="ECO:0007669"/>
    <property type="project" value="UniProtKB-KW"/>
</dbReference>
<dbReference type="Pfam" id="PF04307">
    <property type="entry name" value="YdjM"/>
    <property type="match status" value="1"/>
</dbReference>
<dbReference type="EMBL" id="JAHQXF010000002">
    <property type="protein sequence ID" value="MBV0925207.1"/>
    <property type="molecule type" value="Genomic_DNA"/>
</dbReference>
<keyword evidence="1" id="KW-0812">Transmembrane</keyword>
<keyword evidence="1" id="KW-0472">Membrane</keyword>
<gene>
    <name evidence="2" type="ORF">KTS45_13460</name>
</gene>
<proteinExistence type="predicted"/>